<dbReference type="RefSeq" id="XP_007760291.1">
    <property type="nucleotide sequence ID" value="XM_007762101.1"/>
</dbReference>
<evidence type="ECO:0000313" key="2">
    <source>
        <dbReference type="Proteomes" id="UP000019473"/>
    </source>
</evidence>
<accession>W9VSM0</accession>
<dbReference type="STRING" id="1182544.W9VSM0"/>
<gene>
    <name evidence="1" type="ORF">A1O7_08107</name>
</gene>
<comment type="caution">
    <text evidence="1">The sequence shown here is derived from an EMBL/GenBank/DDBJ whole genome shotgun (WGS) entry which is preliminary data.</text>
</comment>
<name>W9VSM0_9EURO</name>
<dbReference type="OrthoDB" id="6329284at2759"/>
<proteinExistence type="predicted"/>
<dbReference type="VEuPathDB" id="FungiDB:A1O7_08107"/>
<evidence type="ECO:0000313" key="1">
    <source>
        <dbReference type="EMBL" id="EXJ55181.1"/>
    </source>
</evidence>
<dbReference type="GeneID" id="19182676"/>
<sequence length="60" mass="6695">MAFVDVTVGSLDPDSLRMAKVDRHGWWEFGVDWIKTLLSKGDGGFMIKHQTGDVARSVDD</sequence>
<reference evidence="1 2" key="1">
    <citation type="submission" date="2013-03" db="EMBL/GenBank/DDBJ databases">
        <title>The Genome Sequence of Cladophialophora yegresii CBS 114405.</title>
        <authorList>
            <consortium name="The Broad Institute Genomics Platform"/>
            <person name="Cuomo C."/>
            <person name="de Hoog S."/>
            <person name="Gorbushina A."/>
            <person name="Walker B."/>
            <person name="Young S.K."/>
            <person name="Zeng Q."/>
            <person name="Gargeya S."/>
            <person name="Fitzgerald M."/>
            <person name="Haas B."/>
            <person name="Abouelleil A."/>
            <person name="Allen A.W."/>
            <person name="Alvarado L."/>
            <person name="Arachchi H.M."/>
            <person name="Berlin A.M."/>
            <person name="Chapman S.B."/>
            <person name="Gainer-Dewar J."/>
            <person name="Goldberg J."/>
            <person name="Griggs A."/>
            <person name="Gujja S."/>
            <person name="Hansen M."/>
            <person name="Howarth C."/>
            <person name="Imamovic A."/>
            <person name="Ireland A."/>
            <person name="Larimer J."/>
            <person name="McCowan C."/>
            <person name="Murphy C."/>
            <person name="Pearson M."/>
            <person name="Poon T.W."/>
            <person name="Priest M."/>
            <person name="Roberts A."/>
            <person name="Saif S."/>
            <person name="Shea T."/>
            <person name="Sisk P."/>
            <person name="Sykes S."/>
            <person name="Wortman J."/>
            <person name="Nusbaum C."/>
            <person name="Birren B."/>
        </authorList>
    </citation>
    <scope>NUCLEOTIDE SEQUENCE [LARGE SCALE GENOMIC DNA]</scope>
    <source>
        <strain evidence="1 2">CBS 114405</strain>
    </source>
</reference>
<dbReference type="AlphaFoldDB" id="W9VSM0"/>
<dbReference type="Proteomes" id="UP000019473">
    <property type="component" value="Unassembled WGS sequence"/>
</dbReference>
<organism evidence="1 2">
    <name type="scientific">Cladophialophora yegresii CBS 114405</name>
    <dbReference type="NCBI Taxonomy" id="1182544"/>
    <lineage>
        <taxon>Eukaryota</taxon>
        <taxon>Fungi</taxon>
        <taxon>Dikarya</taxon>
        <taxon>Ascomycota</taxon>
        <taxon>Pezizomycotina</taxon>
        <taxon>Eurotiomycetes</taxon>
        <taxon>Chaetothyriomycetidae</taxon>
        <taxon>Chaetothyriales</taxon>
        <taxon>Herpotrichiellaceae</taxon>
        <taxon>Cladophialophora</taxon>
    </lineage>
</organism>
<keyword evidence="2" id="KW-1185">Reference proteome</keyword>
<dbReference type="EMBL" id="AMGW01000006">
    <property type="protein sequence ID" value="EXJ55181.1"/>
    <property type="molecule type" value="Genomic_DNA"/>
</dbReference>
<dbReference type="HOGENOM" id="CLU_2941551_0_0_1"/>
<protein>
    <submittedName>
        <fullName evidence="1">Uncharacterized protein</fullName>
    </submittedName>
</protein>